<accession>A0A221W242</accession>
<dbReference type="KEGG" id="ahg:AHOG_11025"/>
<keyword evidence="1" id="KW-0808">Transferase</keyword>
<dbReference type="EMBL" id="CP022521">
    <property type="protein sequence ID" value="ASO19848.1"/>
    <property type="molecule type" value="Genomic_DNA"/>
</dbReference>
<gene>
    <name evidence="1" type="ORF">AHOG_11025</name>
</gene>
<name>A0A221W242_9PSEU</name>
<organism evidence="1 2">
    <name type="scientific">Actinoalloteichus hoggarensis</name>
    <dbReference type="NCBI Taxonomy" id="1470176"/>
    <lineage>
        <taxon>Bacteria</taxon>
        <taxon>Bacillati</taxon>
        <taxon>Actinomycetota</taxon>
        <taxon>Actinomycetes</taxon>
        <taxon>Pseudonocardiales</taxon>
        <taxon>Pseudonocardiaceae</taxon>
        <taxon>Actinoalloteichus</taxon>
    </lineage>
</organism>
<protein>
    <submittedName>
        <fullName evidence="1">Uridine kinase</fullName>
    </submittedName>
</protein>
<dbReference type="InterPro" id="IPR027417">
    <property type="entry name" value="P-loop_NTPase"/>
</dbReference>
<dbReference type="Gene3D" id="3.40.50.300">
    <property type="entry name" value="P-loop containing nucleotide triphosphate hydrolases"/>
    <property type="match status" value="1"/>
</dbReference>
<dbReference type="GO" id="GO:0016301">
    <property type="term" value="F:kinase activity"/>
    <property type="evidence" value="ECO:0007669"/>
    <property type="project" value="UniProtKB-KW"/>
</dbReference>
<dbReference type="Proteomes" id="UP000204221">
    <property type="component" value="Chromosome"/>
</dbReference>
<evidence type="ECO:0000313" key="1">
    <source>
        <dbReference type="EMBL" id="ASO19848.1"/>
    </source>
</evidence>
<evidence type="ECO:0000313" key="2">
    <source>
        <dbReference type="Proteomes" id="UP000204221"/>
    </source>
</evidence>
<keyword evidence="2" id="KW-1185">Reference proteome</keyword>
<dbReference type="RefSeq" id="WP_211290575.1">
    <property type="nucleotide sequence ID" value="NZ_CP022521.1"/>
</dbReference>
<keyword evidence="1" id="KW-0418">Kinase</keyword>
<sequence length="209" mass="23250">MTFRSSTPDRLPADLTDWIMEHPGRPWLRLAVDAPVAEQGGGLAAALVDELVRRGRPALRVATADFLRPASLRLEHGREDADSYPDWLDRGALRREVLTPTEAGGTGRVLPSRWDAVADRATRAEYVDLRPGAVLIVDGMFLLDGTLDFDLSIHLAVSSQAIARLLPPELHWTLPAHRDYADTARPERSADLIVRMDHPDRPAFRRRTG</sequence>
<proteinExistence type="predicted"/>
<dbReference type="AlphaFoldDB" id="A0A221W242"/>
<reference evidence="1 2" key="1">
    <citation type="submission" date="2017-07" db="EMBL/GenBank/DDBJ databases">
        <title>Complete genome sequence of Actinoalloteichus hoggarensis DSM 45943, type strain of Actinoalloteichus hoggarensis.</title>
        <authorList>
            <person name="Ruckert C."/>
            <person name="Nouioui I."/>
            <person name="Willmese J."/>
            <person name="van Wezel G."/>
            <person name="Klenk H.-P."/>
            <person name="Kalinowski J."/>
            <person name="Zotchev S.B."/>
        </authorList>
    </citation>
    <scope>NUCLEOTIDE SEQUENCE [LARGE SCALE GENOMIC DNA]</scope>
    <source>
        <strain evidence="1 2">DSM 45943</strain>
    </source>
</reference>